<dbReference type="RefSeq" id="XP_032813151.1">
    <property type="nucleotide sequence ID" value="XM_032957260.1"/>
</dbReference>
<dbReference type="InterPro" id="IPR036179">
    <property type="entry name" value="Ig-like_dom_sf"/>
</dbReference>
<feature type="region of interest" description="Disordered" evidence="3">
    <location>
        <begin position="1191"/>
        <end position="1309"/>
    </location>
</feature>
<dbReference type="Pfam" id="PF00435">
    <property type="entry name" value="Spectrin"/>
    <property type="match status" value="1"/>
</dbReference>
<feature type="compositionally biased region" description="Polar residues" evidence="3">
    <location>
        <begin position="1201"/>
        <end position="1210"/>
    </location>
</feature>
<dbReference type="InterPro" id="IPR018159">
    <property type="entry name" value="Spectrin/alpha-actinin"/>
</dbReference>
<organism evidence="5 6">
    <name type="scientific">Petromyzon marinus</name>
    <name type="common">Sea lamprey</name>
    <dbReference type="NCBI Taxonomy" id="7757"/>
    <lineage>
        <taxon>Eukaryota</taxon>
        <taxon>Metazoa</taxon>
        <taxon>Chordata</taxon>
        <taxon>Craniata</taxon>
        <taxon>Vertebrata</taxon>
        <taxon>Cyclostomata</taxon>
        <taxon>Hyperoartia</taxon>
        <taxon>Petromyzontiformes</taxon>
        <taxon>Petromyzontidae</taxon>
        <taxon>Petromyzon</taxon>
    </lineage>
</organism>
<evidence type="ECO:0000256" key="2">
    <source>
        <dbReference type="SAM" id="Coils"/>
    </source>
</evidence>
<keyword evidence="1" id="KW-0393">Immunoglobulin domain</keyword>
<dbReference type="SMART" id="SM00409">
    <property type="entry name" value="IG"/>
    <property type="match status" value="1"/>
</dbReference>
<dbReference type="Proteomes" id="UP001318040">
    <property type="component" value="Chromosome 19"/>
</dbReference>
<dbReference type="GO" id="GO:0055013">
    <property type="term" value="P:cardiac muscle cell development"/>
    <property type="evidence" value="ECO:0007669"/>
    <property type="project" value="UniProtKB-ARBA"/>
</dbReference>
<name>A0AAJ7TA73_PETMA</name>
<dbReference type="InterPro" id="IPR013098">
    <property type="entry name" value="Ig_I-set"/>
</dbReference>
<dbReference type="PANTHER" id="PTHR47633:SF8">
    <property type="entry name" value="SPEG NEIGHBOR PROTEIN"/>
    <property type="match status" value="1"/>
</dbReference>
<evidence type="ECO:0000313" key="5">
    <source>
        <dbReference type="Proteomes" id="UP001318040"/>
    </source>
</evidence>
<reference evidence="6" key="1">
    <citation type="submission" date="2025-08" db="UniProtKB">
        <authorList>
            <consortium name="RefSeq"/>
        </authorList>
    </citation>
    <scope>IDENTIFICATION</scope>
    <source>
        <tissue evidence="6">Sperm</tissue>
    </source>
</reference>
<dbReference type="SUPFAM" id="SSF48726">
    <property type="entry name" value="Immunoglobulin"/>
    <property type="match status" value="1"/>
</dbReference>
<feature type="compositionally biased region" description="Polar residues" evidence="3">
    <location>
        <begin position="1266"/>
        <end position="1285"/>
    </location>
</feature>
<dbReference type="InterPro" id="IPR002017">
    <property type="entry name" value="Spectrin_repeat"/>
</dbReference>
<feature type="compositionally biased region" description="Basic and acidic residues" evidence="3">
    <location>
        <begin position="1191"/>
        <end position="1200"/>
    </location>
</feature>
<dbReference type="PROSITE" id="PS50835">
    <property type="entry name" value="IG_LIKE"/>
    <property type="match status" value="1"/>
</dbReference>
<dbReference type="InterPro" id="IPR007110">
    <property type="entry name" value="Ig-like_dom"/>
</dbReference>
<dbReference type="InterPro" id="IPR003599">
    <property type="entry name" value="Ig_sub"/>
</dbReference>
<dbReference type="InterPro" id="IPR013783">
    <property type="entry name" value="Ig-like_fold"/>
</dbReference>
<dbReference type="InterPro" id="IPR003598">
    <property type="entry name" value="Ig_sub2"/>
</dbReference>
<accession>A0AAJ7TA73</accession>
<evidence type="ECO:0000256" key="3">
    <source>
        <dbReference type="SAM" id="MobiDB-lite"/>
    </source>
</evidence>
<dbReference type="Gene3D" id="2.60.40.10">
    <property type="entry name" value="Immunoglobulins"/>
    <property type="match status" value="1"/>
</dbReference>
<feature type="coiled-coil region" evidence="2">
    <location>
        <begin position="295"/>
        <end position="329"/>
    </location>
</feature>
<feature type="compositionally biased region" description="Basic and acidic residues" evidence="3">
    <location>
        <begin position="1214"/>
        <end position="1238"/>
    </location>
</feature>
<dbReference type="Gene3D" id="1.20.58.60">
    <property type="match status" value="3"/>
</dbReference>
<dbReference type="CDD" id="cd00176">
    <property type="entry name" value="SPEC"/>
    <property type="match status" value="1"/>
</dbReference>
<feature type="coiled-coil region" evidence="2">
    <location>
        <begin position="145"/>
        <end position="191"/>
    </location>
</feature>
<sequence length="1648" mass="185107">MEQRRLARRETREMAQRVIPTNPAGSIDVRAGGSQVIIAILKSGDWAGLQLVVAHPYLLELGTTLGQAQRLLEDHSAMQVKLKEREGEVWHHLEDVNVEAGSEGGTTETSDALGQSLRLAWEQLSTLMHSRQALLRQAVDFFQTAAEFSDNIEQAKQLLEKCQRSEDVGELKDYLAQHEQIQKVLAAASARVTSQCAALVEELQAFGHRCPSIASESCYRRGLRRGRMRLETLMEMLQERCHHLEPQLEQQRAELSVAVPIYCWDQEMDKMTQWFRDHGECYLQLEDVGSCLQENEKLLELYEDFNNKAKEVAEEVQRLLHQAEEMMAREGFSEEQAVSQRAQGIRSLCQEFWRLMAQRRTALHQAHAFFCAVNEASDALARLETQVELIKSSSKGLAAQAKEQQDISNAIRDVIAEATDKGKHFLAAAADGMSGGMEGAHRALGDAKRRAQRLEATCTAPVELRLQRQRLLCLLQELLEKVTGSLQTKYEPVLKSKCDVLSSEYENILDQHVHLMDLSKDIAGGFDQITDLITQLRQLEAPDMEALEEKVARLRERWTRMYWDLQERTETIQAYVAFLNSAKEIGERLKSMEDFCKAELTNVGHEERAMLVEQGNSKWRTILNAMASSRDLYSGFITAVALVAPSTQMPLKNMVTVVESATEELMKKKLRLIELWMSFHVTLGWARSVHQNYLKELQEMIQKTISKLKKVEDLFVPLSSVDLEQDRQAVVHLLLALRQARPGFQGISADVEYLEMAWNLLAACGVHCEEAEAGISDLMALHCRVRHQINESQRVLEMAAKLHQVTDELHRLDWSKELDQSWSSACPSHHITHAQTLLTHWQEKRTRVMNLCGLALSLIADIVTTSWTVTCVARQEKLSSAADVLAERCTEWSRKGLAVERTFQMNLNLCATREELKEFTESYRDLKRKFNNLRFNYMKKPEKSRKAKAAINQVQQVEMYMEKLPAFKLRWQRFQEKLTDTLNNWSEACTIKPQGIQANERDLAGNVNEVEGQRGNLGAPGELVGQECLAPGGEVGEWNHKSAEILLNRAEELKADTVELNKDVSELERVVEEYRCNLELTIQLQDAMKDSIFWCEETVSTIARVRTFSSECKTREGMVMLGRQFDLFLWPTVPEQEERMHLIEDLALRVYGPEESKKYIEKTRTQHDEIMTSIRKTSNEIRGLEEKLLTKGKEIKEHTKNPASEANPSTVGHVLRETVADIKENNSKKRSSEDETARQTDLFSGLKDPLEIAANRMSGQDEKQSVKLSSENASTSSLLCSNSQYDGEDSPKEGEQKEHHLRNGKSCTSAVYPESGRSKLLDGQACSSSKAAPALLEYGSPETHTSRSEKAIEDEHCTQEWQKTDNGMAGWRAQMHDGSGIERPVSSSRIVDHCVCEYEPVFSRDFERASHICGYARSRSVANHAQAEAPARAAGPFAMGNSQGALNLDVRAEPSSIDFGKDSRATNFKCPYFSFVKLVTFNKIPVGPCGPVPPAVPETSPRPALGSALGHDGSSERGLVREETQLALTPHSWCQLAGQPSRFTQPLASAEVIEGSPVTVEVTVGGNPEPTVVWLRNGQLLNSNENTELGCCEDRHCLLIANATVSDAGVYIARAENVAGAEATAVVLQVNSGNEWSDLWRIAALCVT</sequence>
<dbReference type="SMART" id="SM00408">
    <property type="entry name" value="IGc2"/>
    <property type="match status" value="1"/>
</dbReference>
<dbReference type="Pfam" id="PF07679">
    <property type="entry name" value="I-set"/>
    <property type="match status" value="1"/>
</dbReference>
<keyword evidence="5" id="KW-1185">Reference proteome</keyword>
<protein>
    <submittedName>
        <fullName evidence="6">Coiled-coil domain-containing protein 141</fullName>
    </submittedName>
</protein>
<dbReference type="SUPFAM" id="SSF46966">
    <property type="entry name" value="Spectrin repeat"/>
    <property type="match status" value="2"/>
</dbReference>
<proteinExistence type="predicted"/>
<feature type="domain" description="Ig-like" evidence="4">
    <location>
        <begin position="1540"/>
        <end position="1629"/>
    </location>
</feature>
<dbReference type="GO" id="GO:0003007">
    <property type="term" value="P:heart morphogenesis"/>
    <property type="evidence" value="ECO:0007669"/>
    <property type="project" value="UniProtKB-ARBA"/>
</dbReference>
<gene>
    <name evidence="6" type="primary">CCDC141</name>
</gene>
<dbReference type="FunFam" id="2.60.40.10:FF:000107">
    <property type="entry name" value="Myosin, light chain kinase a"/>
    <property type="match status" value="1"/>
</dbReference>
<dbReference type="KEGG" id="pmrn:116943914"/>
<dbReference type="SMART" id="SM00150">
    <property type="entry name" value="SPEC"/>
    <property type="match status" value="2"/>
</dbReference>
<keyword evidence="2" id="KW-0175">Coiled coil</keyword>
<dbReference type="CTD" id="285025"/>
<evidence type="ECO:0000313" key="6">
    <source>
        <dbReference type="RefSeq" id="XP_032813151.1"/>
    </source>
</evidence>
<feature type="coiled-coil region" evidence="2">
    <location>
        <begin position="1043"/>
        <end position="1077"/>
    </location>
</feature>
<dbReference type="PANTHER" id="PTHR47633">
    <property type="entry name" value="IMMUNOGLOBULIN"/>
    <property type="match status" value="1"/>
</dbReference>
<evidence type="ECO:0000259" key="4">
    <source>
        <dbReference type="PROSITE" id="PS50835"/>
    </source>
</evidence>
<dbReference type="GO" id="GO:0004672">
    <property type="term" value="F:protein kinase activity"/>
    <property type="evidence" value="ECO:0007669"/>
    <property type="project" value="TreeGrafter"/>
</dbReference>
<feature type="compositionally biased region" description="Basic and acidic residues" evidence="3">
    <location>
        <begin position="1289"/>
        <end position="1298"/>
    </location>
</feature>
<evidence type="ECO:0000256" key="1">
    <source>
        <dbReference type="ARBA" id="ARBA00023319"/>
    </source>
</evidence>